<reference evidence="2 3" key="1">
    <citation type="submission" date="2017-04" db="EMBL/GenBank/DDBJ databases">
        <authorList>
            <person name="Afonso C.L."/>
            <person name="Miller P.J."/>
            <person name="Scott M.A."/>
            <person name="Spackman E."/>
            <person name="Goraichik I."/>
            <person name="Dimitrov K.M."/>
            <person name="Suarez D.L."/>
            <person name="Swayne D.E."/>
        </authorList>
    </citation>
    <scope>NUCLEOTIDE SEQUENCE [LARGE SCALE GENOMIC DNA]</scope>
    <source>
        <strain evidence="2 3">CGMCC 1.12511</strain>
    </source>
</reference>
<accession>A0A1W2D6S3</accession>
<evidence type="ECO:0000313" key="3">
    <source>
        <dbReference type="Proteomes" id="UP000192634"/>
    </source>
</evidence>
<dbReference type="AlphaFoldDB" id="A0A1W2D6S3"/>
<dbReference type="Proteomes" id="UP000192634">
    <property type="component" value="Unassembled WGS sequence"/>
</dbReference>
<evidence type="ECO:0000256" key="1">
    <source>
        <dbReference type="SAM" id="MobiDB-lite"/>
    </source>
</evidence>
<feature type="region of interest" description="Disordered" evidence="1">
    <location>
        <begin position="218"/>
        <end position="238"/>
    </location>
</feature>
<dbReference type="RefSeq" id="WP_143445625.1">
    <property type="nucleotide sequence ID" value="NZ_FWXN01000015.1"/>
</dbReference>
<gene>
    <name evidence="2" type="ORF">SAMN06296429_1158</name>
</gene>
<dbReference type="InterPro" id="IPR045633">
    <property type="entry name" value="DUF6414"/>
</dbReference>
<sequence>MASYIASAEGGLRRSGSSRSKGGQGFGGSAGFSGAKVEARKDSENEATLNVDDHDAARLQRLIAAGRADPEEHGWREVLEPETEFPAAGTGALIDWECEVYVPEGIAPVANQSGLRDALRTMEAMMPQARAMGLDTEGLPDSDEMSAVAGFLENVDVALVVVGEDTSGGDWKVVGSLNNQWMAKGAAFDGDARIVAKVKRRIPAGSFYPLLSLPGMNVSSREERRRQERQGPTSDDEKSLFLEGPLLVVDYLATYT</sequence>
<feature type="compositionally biased region" description="Low complexity" evidence="1">
    <location>
        <begin position="1"/>
        <end position="21"/>
    </location>
</feature>
<proteinExistence type="predicted"/>
<evidence type="ECO:0000313" key="2">
    <source>
        <dbReference type="EMBL" id="SMC93227.1"/>
    </source>
</evidence>
<dbReference type="Pfam" id="PF19952">
    <property type="entry name" value="DUF6414"/>
    <property type="match status" value="1"/>
</dbReference>
<feature type="region of interest" description="Disordered" evidence="1">
    <location>
        <begin position="1"/>
        <end position="52"/>
    </location>
</feature>
<organism evidence="2 3">
    <name type="scientific">Janibacter indicus</name>
    <dbReference type="NCBI Taxonomy" id="857417"/>
    <lineage>
        <taxon>Bacteria</taxon>
        <taxon>Bacillati</taxon>
        <taxon>Actinomycetota</taxon>
        <taxon>Actinomycetes</taxon>
        <taxon>Micrococcales</taxon>
        <taxon>Intrasporangiaceae</taxon>
        <taxon>Janibacter</taxon>
    </lineage>
</organism>
<protein>
    <submittedName>
        <fullName evidence="2">Uncharacterized protein</fullName>
    </submittedName>
</protein>
<feature type="compositionally biased region" description="Basic and acidic residues" evidence="1">
    <location>
        <begin position="220"/>
        <end position="238"/>
    </location>
</feature>
<feature type="compositionally biased region" description="Gly residues" evidence="1">
    <location>
        <begin position="22"/>
        <end position="31"/>
    </location>
</feature>
<dbReference type="EMBL" id="FWXN01000015">
    <property type="protein sequence ID" value="SMC93227.1"/>
    <property type="molecule type" value="Genomic_DNA"/>
</dbReference>
<dbReference type="OrthoDB" id="4091735at2"/>
<name>A0A1W2D6S3_9MICO</name>